<gene>
    <name evidence="2" type="ORF">HQR01_03320</name>
</gene>
<keyword evidence="1" id="KW-0732">Signal</keyword>
<sequence>MSKQLTLSATISVIAAALFALSATVGTAQADASHALTGKAPLTAFSIDR</sequence>
<evidence type="ECO:0000256" key="1">
    <source>
        <dbReference type="SAM" id="SignalP"/>
    </source>
</evidence>
<accession>A0A7D3XQH1</accession>
<feature type="signal peptide" evidence="1">
    <location>
        <begin position="1"/>
        <end position="30"/>
    </location>
</feature>
<keyword evidence="3" id="KW-1185">Reference proteome</keyword>
<evidence type="ECO:0000313" key="2">
    <source>
        <dbReference type="EMBL" id="QKG70471.1"/>
    </source>
</evidence>
<evidence type="ECO:0000313" key="3">
    <source>
        <dbReference type="Proteomes" id="UP000504693"/>
    </source>
</evidence>
<organism evidence="2 3">
    <name type="scientific">Erythrobacter mangrovi</name>
    <dbReference type="NCBI Taxonomy" id="2739433"/>
    <lineage>
        <taxon>Bacteria</taxon>
        <taxon>Pseudomonadati</taxon>
        <taxon>Pseudomonadota</taxon>
        <taxon>Alphaproteobacteria</taxon>
        <taxon>Sphingomonadales</taxon>
        <taxon>Erythrobacteraceae</taxon>
        <taxon>Erythrobacter/Porphyrobacter group</taxon>
        <taxon>Erythrobacter</taxon>
    </lineage>
</organism>
<name>A0A7D3XQH1_9SPHN</name>
<dbReference type="Proteomes" id="UP000504693">
    <property type="component" value="Chromosome"/>
</dbReference>
<feature type="chain" id="PRO_5028910553" evidence="1">
    <location>
        <begin position="31"/>
        <end position="49"/>
    </location>
</feature>
<protein>
    <submittedName>
        <fullName evidence="2">Uncharacterized protein</fullName>
    </submittedName>
</protein>
<dbReference type="EMBL" id="CP053921">
    <property type="protein sequence ID" value="QKG70471.1"/>
    <property type="molecule type" value="Genomic_DNA"/>
</dbReference>
<proteinExistence type="predicted"/>
<dbReference type="AlphaFoldDB" id="A0A7D3XQH1"/>
<reference evidence="2 3" key="1">
    <citation type="submission" date="2020-05" db="EMBL/GenBank/DDBJ databases">
        <title>Erythrobacter mangrovi sp. nov., isolated from rhizosphere soil of mangrove plant (Kandelia candel).</title>
        <authorList>
            <person name="Ye Y.H."/>
        </authorList>
    </citation>
    <scope>NUCLEOTIDE SEQUENCE [LARGE SCALE GENOMIC DNA]</scope>
    <source>
        <strain evidence="2 3">EB310</strain>
    </source>
</reference>
<dbReference type="RefSeq" id="WP_173212547.1">
    <property type="nucleotide sequence ID" value="NZ_CP053921.1"/>
</dbReference>
<dbReference type="KEGG" id="emv:HQR01_03320"/>